<dbReference type="Pfam" id="PF06428">
    <property type="entry name" value="Sec2p"/>
    <property type="match status" value="1"/>
</dbReference>
<feature type="compositionally biased region" description="Low complexity" evidence="3">
    <location>
        <begin position="613"/>
        <end position="627"/>
    </location>
</feature>
<evidence type="ECO:0000256" key="2">
    <source>
        <dbReference type="SAM" id="Coils"/>
    </source>
</evidence>
<dbReference type="GO" id="GO:0051286">
    <property type="term" value="C:cell tip"/>
    <property type="evidence" value="ECO:0007669"/>
    <property type="project" value="TreeGrafter"/>
</dbReference>
<dbReference type="InterPro" id="IPR040351">
    <property type="entry name" value="RAB3IL/RAB3IP/Sec2"/>
</dbReference>
<feature type="region of interest" description="Disordered" evidence="3">
    <location>
        <begin position="613"/>
        <end position="681"/>
    </location>
</feature>
<feature type="compositionally biased region" description="Low complexity" evidence="3">
    <location>
        <begin position="1"/>
        <end position="17"/>
    </location>
</feature>
<keyword evidence="6" id="KW-1185">Reference proteome</keyword>
<evidence type="ECO:0000259" key="4">
    <source>
        <dbReference type="Pfam" id="PF06428"/>
    </source>
</evidence>
<evidence type="ECO:0000256" key="1">
    <source>
        <dbReference type="ARBA" id="ARBA00023054"/>
    </source>
</evidence>
<feature type="region of interest" description="Disordered" evidence="3">
    <location>
        <begin position="792"/>
        <end position="994"/>
    </location>
</feature>
<feature type="region of interest" description="Disordered" evidence="3">
    <location>
        <begin position="700"/>
        <end position="727"/>
    </location>
</feature>
<dbReference type="GO" id="GO:0006887">
    <property type="term" value="P:exocytosis"/>
    <property type="evidence" value="ECO:0007669"/>
    <property type="project" value="TreeGrafter"/>
</dbReference>
<feature type="compositionally biased region" description="Pro residues" evidence="3">
    <location>
        <begin position="946"/>
        <end position="955"/>
    </location>
</feature>
<feature type="compositionally biased region" description="Low complexity" evidence="3">
    <location>
        <begin position="956"/>
        <end position="983"/>
    </location>
</feature>
<dbReference type="Proteomes" id="UP000077684">
    <property type="component" value="Unassembled WGS sequence"/>
</dbReference>
<gene>
    <name evidence="5" type="ORF">A4X06_0g1878</name>
</gene>
<feature type="compositionally biased region" description="Polar residues" evidence="3">
    <location>
        <begin position="61"/>
        <end position="84"/>
    </location>
</feature>
<dbReference type="EMBL" id="LWDE02000128">
    <property type="protein sequence ID" value="KAE8252859.1"/>
    <property type="molecule type" value="Genomic_DNA"/>
</dbReference>
<name>A0A8X7MXF9_9BASI</name>
<dbReference type="PANTHER" id="PTHR14430:SF0">
    <property type="entry name" value="SEC2P DOMAIN-CONTAINING PROTEIN"/>
    <property type="match status" value="1"/>
</dbReference>
<dbReference type="GO" id="GO:0070319">
    <property type="term" value="C:Golgi to plasma membrane transport vesicle"/>
    <property type="evidence" value="ECO:0007669"/>
    <property type="project" value="TreeGrafter"/>
</dbReference>
<feature type="compositionally biased region" description="Low complexity" evidence="3">
    <location>
        <begin position="659"/>
        <end position="681"/>
    </location>
</feature>
<dbReference type="SUPFAM" id="SSF144284">
    <property type="entry name" value="Sec2 N-terminal region"/>
    <property type="match status" value="1"/>
</dbReference>
<feature type="region of interest" description="Disordered" evidence="3">
    <location>
        <begin position="1"/>
        <end position="121"/>
    </location>
</feature>
<reference evidence="5" key="1">
    <citation type="submission" date="2016-04" db="EMBL/GenBank/DDBJ databases">
        <authorList>
            <person name="Nguyen H.D."/>
            <person name="Samba Siva P."/>
            <person name="Cullis J."/>
            <person name="Levesque C.A."/>
            <person name="Hambleton S."/>
        </authorList>
    </citation>
    <scope>NUCLEOTIDE SEQUENCE</scope>
    <source>
        <strain evidence="5">DAOMC 236426</strain>
    </source>
</reference>
<reference evidence="5" key="2">
    <citation type="journal article" date="2019" name="IMA Fungus">
        <title>Genome sequencing and comparison of five Tilletia species to identify candidate genes for the detection of regulated species infecting wheat.</title>
        <authorList>
            <person name="Nguyen H.D.T."/>
            <person name="Sultana T."/>
            <person name="Kesanakurti P."/>
            <person name="Hambleton S."/>
        </authorList>
    </citation>
    <scope>NUCLEOTIDE SEQUENCE</scope>
    <source>
        <strain evidence="5">DAOMC 236426</strain>
    </source>
</reference>
<organism evidence="5 6">
    <name type="scientific">Tilletia controversa</name>
    <name type="common">dwarf bunt fungus</name>
    <dbReference type="NCBI Taxonomy" id="13291"/>
    <lineage>
        <taxon>Eukaryota</taxon>
        <taxon>Fungi</taxon>
        <taxon>Dikarya</taxon>
        <taxon>Basidiomycota</taxon>
        <taxon>Ustilaginomycotina</taxon>
        <taxon>Exobasidiomycetes</taxon>
        <taxon>Tilletiales</taxon>
        <taxon>Tilletiaceae</taxon>
        <taxon>Tilletia</taxon>
    </lineage>
</organism>
<comment type="caution">
    <text evidence="5">The sequence shown here is derived from an EMBL/GenBank/DDBJ whole genome shotgun (WGS) entry which is preliminary data.</text>
</comment>
<dbReference type="GO" id="GO:0005085">
    <property type="term" value="F:guanyl-nucleotide exchange factor activity"/>
    <property type="evidence" value="ECO:0007669"/>
    <property type="project" value="InterPro"/>
</dbReference>
<proteinExistence type="predicted"/>
<dbReference type="Gene3D" id="6.10.140.910">
    <property type="match status" value="1"/>
</dbReference>
<dbReference type="PANTHER" id="PTHR14430">
    <property type="entry name" value="RABIN3-RELATED"/>
    <property type="match status" value="1"/>
</dbReference>
<feature type="compositionally biased region" description="Low complexity" evidence="3">
    <location>
        <begin position="910"/>
        <end position="945"/>
    </location>
</feature>
<accession>A0A8X7MXF9</accession>
<dbReference type="InterPro" id="IPR009449">
    <property type="entry name" value="Sec2_N"/>
</dbReference>
<protein>
    <recommendedName>
        <fullName evidence="4">GDP/GTP exchange factor Sec2 N-terminal domain-containing protein</fullName>
    </recommendedName>
</protein>
<feature type="compositionally biased region" description="Basic and acidic residues" evidence="3">
    <location>
        <begin position="829"/>
        <end position="854"/>
    </location>
</feature>
<feature type="region of interest" description="Disordered" evidence="3">
    <location>
        <begin position="328"/>
        <end position="367"/>
    </location>
</feature>
<feature type="compositionally biased region" description="Low complexity" evidence="3">
    <location>
        <begin position="352"/>
        <end position="363"/>
    </location>
</feature>
<feature type="compositionally biased region" description="Acidic residues" evidence="3">
    <location>
        <begin position="41"/>
        <end position="50"/>
    </location>
</feature>
<feature type="compositionally biased region" description="Basic and acidic residues" evidence="3">
    <location>
        <begin position="866"/>
        <end position="886"/>
    </location>
</feature>
<evidence type="ECO:0000313" key="5">
    <source>
        <dbReference type="EMBL" id="KAE8252859.1"/>
    </source>
</evidence>
<dbReference type="CDD" id="cd21044">
    <property type="entry name" value="Rab11BD_RAB3IP_like"/>
    <property type="match status" value="1"/>
</dbReference>
<feature type="compositionally biased region" description="Acidic residues" evidence="3">
    <location>
        <begin position="887"/>
        <end position="897"/>
    </location>
</feature>
<feature type="domain" description="GDP/GTP exchange factor Sec2 N-terminal" evidence="4">
    <location>
        <begin position="198"/>
        <end position="329"/>
    </location>
</feature>
<evidence type="ECO:0000256" key="3">
    <source>
        <dbReference type="SAM" id="MobiDB-lite"/>
    </source>
</evidence>
<feature type="compositionally biased region" description="Polar residues" evidence="3">
    <location>
        <begin position="807"/>
        <end position="822"/>
    </location>
</feature>
<feature type="coiled-coil region" evidence="2">
    <location>
        <begin position="261"/>
        <end position="317"/>
    </location>
</feature>
<evidence type="ECO:0000313" key="6">
    <source>
        <dbReference type="Proteomes" id="UP000077684"/>
    </source>
</evidence>
<dbReference type="AlphaFoldDB" id="A0A8X7MXF9"/>
<keyword evidence="1 2" id="KW-0175">Coiled coil</keyword>
<sequence length="1070" mass="111050">MKASDAVKGAAAAAATAEPESESDELENANIERSLGRIDPEEILADEADPDVLLGLESDSDGNFSNRNSVASAFSTTNTNSRSRPITPVKDQQDDGSGKGSSAAPSPALNAGEVPGTPQASKHLPAISKLSASANAGLGTPATPTAPFHRATEISPRASPEPPSHADTIAKLEEHILDLSAQVTGLNEKLVRSFERISDLEDDVSDAHARVSSYSVKVAGLEKERQEHLAALNTGLLVEKAHVTSEMSKLMERVIEETAQRGKAESDKEKIEHELDELSASLFNEANKMVAVERLARARAEEKSNHLERSLKDTEALMLEQRKILSSLQSQADERRAADGSGDADTARGQNSASASAAASPSPTLRELAPSRALTRALTSANVFGGNSSSFGPYPTLLLLTNTVPYHEFLAFVTFLRKQRQSLAPFYNYPLYPKGTSGAGVDASADSSSSSNAVMAPNPLMSGGLGLSSGLAGALGSHGSSANLAAGYSREPTSPFAAAGLSRHRDYPSLPSNCESMVSVPNQISNIAFLKRAQEEDSEPALRLDLAPALSWLSRRSVQSSILDGSLVIEPVFPGSQHIDEQAIRIQNANLPPAACALCGTSVVNVPLPASGDGSSNATGSNANGTSNGSGGSERSGWASSISAVTGGGSRKDNAAANGSQSGSGNASSGSGSGSSGTLTTKSSLPSLFSSLRLGSSNRDKAAAASSNTITEGGDVEEIMTPTSSTPVTPVQLSYLPVPTHIFRINETANQRYLLCPHHCLARLRAVCAFWGYVRTLERSIVLEGKRPWQEVAHSGRAPPPPPLLLRSQTPEVPSKVEASSTEVDEASEATKTEEDASVPKDTESASDAVHVDESAAADETAVTAKTEDDKKDEEVKEDADSTEKSEDADEKDAPEEDKEKADDDEPTKADGVVEADSAAAAPTPAAVDELKQASGLTPTTSTPASPRPIPPPLPARSTARRAVPAIPVPARSDSPAPTTAGAPPAPAVQPRTAIPMLVGSPPLTAASASAGSGSGADGGVGGVGLVLNSGQGGSAAGFTLGWEERAWQEIVKLKEDMWKARVGVREFAS</sequence>